<reference evidence="1" key="1">
    <citation type="submission" date="2015-10" db="EMBL/GenBank/DDBJ databases">
        <authorList>
            <person name="Regsiter A."/>
            <person name="william w."/>
        </authorList>
    </citation>
    <scope>NUCLEOTIDE SEQUENCE</scope>
    <source>
        <strain evidence="1">Montdore</strain>
    </source>
</reference>
<organism evidence="1 2">
    <name type="scientific">Tuber aestivum</name>
    <name type="common">summer truffle</name>
    <dbReference type="NCBI Taxonomy" id="59557"/>
    <lineage>
        <taxon>Eukaryota</taxon>
        <taxon>Fungi</taxon>
        <taxon>Dikarya</taxon>
        <taxon>Ascomycota</taxon>
        <taxon>Pezizomycotina</taxon>
        <taxon>Pezizomycetes</taxon>
        <taxon>Pezizales</taxon>
        <taxon>Tuberaceae</taxon>
        <taxon>Tuber</taxon>
    </lineage>
</organism>
<dbReference type="EMBL" id="LN890984">
    <property type="protein sequence ID" value="CUS12765.1"/>
    <property type="molecule type" value="Genomic_DNA"/>
</dbReference>
<evidence type="ECO:0000313" key="1">
    <source>
        <dbReference type="EMBL" id="CUS12765.1"/>
    </source>
</evidence>
<evidence type="ECO:0000313" key="2">
    <source>
        <dbReference type="Proteomes" id="UP001412239"/>
    </source>
</evidence>
<dbReference type="GO" id="GO:0003676">
    <property type="term" value="F:nucleic acid binding"/>
    <property type="evidence" value="ECO:0007669"/>
    <property type="project" value="InterPro"/>
</dbReference>
<protein>
    <recommendedName>
        <fullName evidence="3">Integrase catalytic domain-containing protein</fullName>
    </recommendedName>
</protein>
<accession>A0A292Q1C5</accession>
<name>A0A292Q1C5_9PEZI</name>
<gene>
    <name evidence="1" type="ORF">GSTUAT00003147001</name>
</gene>
<dbReference type="AlphaFoldDB" id="A0A292Q1C5"/>
<dbReference type="Gene3D" id="3.30.420.10">
    <property type="entry name" value="Ribonuclease H-like superfamily/Ribonuclease H"/>
    <property type="match status" value="1"/>
</dbReference>
<dbReference type="Proteomes" id="UP001412239">
    <property type="component" value="Unassembled WGS sequence"/>
</dbReference>
<evidence type="ECO:0008006" key="3">
    <source>
        <dbReference type="Google" id="ProtNLM"/>
    </source>
</evidence>
<sequence>MKTKLQAWKLDTVASGRNSHCWSQALTEIALSRNRQPHSSLGGHSPYEIMFNRKPQWEESIPIHSRLQQTLNNISEEEPNLESHIPHTRSDDQEPQALDLETLPGSMDGRIGIPFSFDDSDHSGMYEGHLSPNLELEVEEQVLIIPEVPHSQTATENMVVRTVLEEAMQTEAAKARARSAHKYNKQHTIECFSAGDLVSLKIPTEDWAATDPPRIFSRIMAESYPNRYKLQAAHGLLKNHYPVNALVRVPEAAGINIPIPTTIMSTEMTLHAAAALISTSDRIGISLKDVGAFGTRFNAPYIATHRSLTVPTSPLSQLEQN</sequence>
<keyword evidence="2" id="KW-1185">Reference proteome</keyword>
<proteinExistence type="predicted"/>
<dbReference type="InterPro" id="IPR036397">
    <property type="entry name" value="RNaseH_sf"/>
</dbReference>